<feature type="domain" description="HAMP" evidence="13">
    <location>
        <begin position="316"/>
        <end position="370"/>
    </location>
</feature>
<dbReference type="InterPro" id="IPR004089">
    <property type="entry name" value="MCPsignal_dom"/>
</dbReference>
<keyword evidence="2" id="KW-1003">Cell membrane</keyword>
<dbReference type="PANTHER" id="PTHR32089">
    <property type="entry name" value="METHYL-ACCEPTING CHEMOTAXIS PROTEIN MCPB"/>
    <property type="match status" value="1"/>
</dbReference>
<dbReference type="PROSITE" id="PS50111">
    <property type="entry name" value="CHEMOTAXIS_TRANSDUC_2"/>
    <property type="match status" value="1"/>
</dbReference>
<dbReference type="InterPro" id="IPR003660">
    <property type="entry name" value="HAMP_dom"/>
</dbReference>
<evidence type="ECO:0000313" key="15">
    <source>
        <dbReference type="Proteomes" id="UP000005953"/>
    </source>
</evidence>
<dbReference type="PROSITE" id="PS50885">
    <property type="entry name" value="HAMP"/>
    <property type="match status" value="1"/>
</dbReference>
<keyword evidence="8 10" id="KW-0807">Transducer</keyword>
<dbReference type="EMBL" id="AAOE01000001">
    <property type="protein sequence ID" value="EAR11268.1"/>
    <property type="molecule type" value="Genomic_DNA"/>
</dbReference>
<dbReference type="OrthoDB" id="2489132at2"/>
<dbReference type="SMART" id="SM00304">
    <property type="entry name" value="HAMP"/>
    <property type="match status" value="2"/>
</dbReference>
<feature type="transmembrane region" description="Helical" evidence="11">
    <location>
        <begin position="297"/>
        <end position="315"/>
    </location>
</feature>
<evidence type="ECO:0000256" key="10">
    <source>
        <dbReference type="PROSITE-ProRule" id="PRU00284"/>
    </source>
</evidence>
<sequence>MFQLKNLHLKTLLSGAMVIALFLTILIISVMNIRQFSTIFYRVTETDNLPNVVERARAQIHTALESPAAYSMAIAQNPYIQNWVLNGEDEDGLEDLIEYGQRFIEEQGASVMFWVSARSNKYYTDAGLFKTVSPDEPRDSWFFSTLTSNQDVALNLDIAEDTGAMTVYVNVLAKTSSGEVIGVAGLGYDVSDIVRVVENTKVGQNGYMFLLDSGGLITAHPNREKLNQPLNDEPGFGDLVGRIQNSQGAYSMIETRLEGEDTYIAVSDLDGLNWQLITVFPKSEISTQVNAVARSSVLTAIVVAIIFIALSVVIASRVSRSIRNVGDKLSSMAATGGDLTQRLDDSASNELGYLSGGFNAIISKFADLVREIQSSADALSTGVENLKKSTMEAVTYAGDQREQTEMVATAITEMGQTISEVSSIANTTANDTTSAVKDTHSTNDVMQRLAETMNSMAHTMKDSEQSIADLASQTEAINSVVDVINGISEQTNLLALNAAIEAARAGEQGRGFAVVADEVRTLASRTQDSTLEIRTQIEQLQTAAEASLRSIQKGTKDSLELADLATTASDSLSSIRSRFDNISDGNHQVAAATEEQASVVDHINESAQTIANMAGNINDNAKEQLEEISNLDDRSQRMRSVVSQFKV</sequence>
<evidence type="ECO:0000256" key="2">
    <source>
        <dbReference type="ARBA" id="ARBA00022475"/>
    </source>
</evidence>
<name>A4B9G7_9GAMM</name>
<dbReference type="Pfam" id="PF00015">
    <property type="entry name" value="MCPsignal"/>
    <property type="match status" value="1"/>
</dbReference>
<keyword evidence="5 11" id="KW-0812">Transmembrane</keyword>
<dbReference type="PANTHER" id="PTHR32089:SF39">
    <property type="entry name" value="METHYL-ACCEPTING CHEMOTAXIS PROTEIN HLYB"/>
    <property type="match status" value="1"/>
</dbReference>
<dbReference type="GO" id="GO:0006935">
    <property type="term" value="P:chemotaxis"/>
    <property type="evidence" value="ECO:0007669"/>
    <property type="project" value="UniProtKB-KW"/>
</dbReference>
<keyword evidence="7 11" id="KW-0472">Membrane</keyword>
<protein>
    <submittedName>
        <fullName evidence="14">Methyl-accepting chemotaxis protein</fullName>
    </submittedName>
</protein>
<dbReference type="Gene3D" id="3.30.450.20">
    <property type="entry name" value="PAS domain"/>
    <property type="match status" value="1"/>
</dbReference>
<evidence type="ECO:0000256" key="7">
    <source>
        <dbReference type="ARBA" id="ARBA00023136"/>
    </source>
</evidence>
<dbReference type="SMART" id="SM00283">
    <property type="entry name" value="MA"/>
    <property type="match status" value="1"/>
</dbReference>
<comment type="caution">
    <text evidence="14">The sequence shown here is derived from an EMBL/GenBank/DDBJ whole genome shotgun (WGS) entry which is preliminary data.</text>
</comment>
<keyword evidence="6 11" id="KW-1133">Transmembrane helix</keyword>
<reference evidence="14 15" key="1">
    <citation type="submission" date="2006-02" db="EMBL/GenBank/DDBJ databases">
        <authorList>
            <person name="Pinhassi J."/>
            <person name="Pedros-Alio C."/>
            <person name="Ferriera S."/>
            <person name="Johnson J."/>
            <person name="Kravitz S."/>
            <person name="Halpern A."/>
            <person name="Remington K."/>
            <person name="Beeson K."/>
            <person name="Tran B."/>
            <person name="Rogers Y.-H."/>
            <person name="Friedman R."/>
            <person name="Venter J.C."/>
        </authorList>
    </citation>
    <scope>NUCLEOTIDE SEQUENCE [LARGE SCALE GENOMIC DNA]</scope>
    <source>
        <strain evidence="14 15">MED297</strain>
    </source>
</reference>
<keyword evidence="3" id="KW-0488">Methylation</keyword>
<keyword evidence="15" id="KW-1185">Reference proteome</keyword>
<dbReference type="Pfam" id="PF02743">
    <property type="entry name" value="dCache_1"/>
    <property type="match status" value="1"/>
</dbReference>
<dbReference type="SUPFAM" id="SSF58104">
    <property type="entry name" value="Methyl-accepting chemotaxis protein (MCP) signaling domain"/>
    <property type="match status" value="1"/>
</dbReference>
<dbReference type="CDD" id="cd12912">
    <property type="entry name" value="PDC2_MCP_like"/>
    <property type="match status" value="1"/>
</dbReference>
<evidence type="ECO:0000256" key="4">
    <source>
        <dbReference type="ARBA" id="ARBA00022500"/>
    </source>
</evidence>
<dbReference type="Pfam" id="PF00672">
    <property type="entry name" value="HAMP"/>
    <property type="match status" value="1"/>
</dbReference>
<dbReference type="CDD" id="cd11386">
    <property type="entry name" value="MCP_signal"/>
    <property type="match status" value="1"/>
</dbReference>
<evidence type="ECO:0000259" key="13">
    <source>
        <dbReference type="PROSITE" id="PS50885"/>
    </source>
</evidence>
<dbReference type="HOGENOM" id="CLU_000445_107_19_6"/>
<dbReference type="GO" id="GO:0007165">
    <property type="term" value="P:signal transduction"/>
    <property type="evidence" value="ECO:0007669"/>
    <property type="project" value="UniProtKB-KW"/>
</dbReference>
<evidence type="ECO:0000256" key="8">
    <source>
        <dbReference type="ARBA" id="ARBA00023224"/>
    </source>
</evidence>
<dbReference type="AlphaFoldDB" id="A4B9G7"/>
<dbReference type="GO" id="GO:0005886">
    <property type="term" value="C:plasma membrane"/>
    <property type="evidence" value="ECO:0007669"/>
    <property type="project" value="UniProtKB-SubCell"/>
</dbReference>
<accession>A4B9G7</accession>
<proteinExistence type="inferred from homology"/>
<dbReference type="STRING" id="314283.MED297_20312"/>
<feature type="domain" description="Methyl-accepting transducer" evidence="12">
    <location>
        <begin position="375"/>
        <end position="611"/>
    </location>
</feature>
<gene>
    <name evidence="14" type="ORF">MED297_20312</name>
</gene>
<keyword evidence="4" id="KW-0145">Chemotaxis</keyword>
<evidence type="ECO:0000256" key="11">
    <source>
        <dbReference type="SAM" id="Phobius"/>
    </source>
</evidence>
<dbReference type="InterPro" id="IPR033479">
    <property type="entry name" value="dCache_1"/>
</dbReference>
<dbReference type="Gene3D" id="1.10.287.950">
    <property type="entry name" value="Methyl-accepting chemotaxis protein"/>
    <property type="match status" value="1"/>
</dbReference>
<organism evidence="14 15">
    <name type="scientific">Reinekea blandensis MED297</name>
    <dbReference type="NCBI Taxonomy" id="314283"/>
    <lineage>
        <taxon>Bacteria</taxon>
        <taxon>Pseudomonadati</taxon>
        <taxon>Pseudomonadota</taxon>
        <taxon>Gammaproteobacteria</taxon>
        <taxon>Oceanospirillales</taxon>
        <taxon>Saccharospirillaceae</taxon>
        <taxon>Reinekea</taxon>
    </lineage>
</organism>
<evidence type="ECO:0000256" key="6">
    <source>
        <dbReference type="ARBA" id="ARBA00022989"/>
    </source>
</evidence>
<dbReference type="Proteomes" id="UP000005953">
    <property type="component" value="Unassembled WGS sequence"/>
</dbReference>
<feature type="transmembrane region" description="Helical" evidence="11">
    <location>
        <begin position="12"/>
        <end position="33"/>
    </location>
</feature>
<comment type="similarity">
    <text evidence="9">Belongs to the methyl-accepting chemotaxis (MCP) protein family.</text>
</comment>
<evidence type="ECO:0000256" key="1">
    <source>
        <dbReference type="ARBA" id="ARBA00004651"/>
    </source>
</evidence>
<comment type="subcellular location">
    <subcellularLocation>
        <location evidence="1">Cell membrane</location>
        <topology evidence="1">Multi-pass membrane protein</topology>
    </subcellularLocation>
</comment>
<evidence type="ECO:0000256" key="5">
    <source>
        <dbReference type="ARBA" id="ARBA00022692"/>
    </source>
</evidence>
<evidence type="ECO:0000313" key="14">
    <source>
        <dbReference type="EMBL" id="EAR11268.1"/>
    </source>
</evidence>
<evidence type="ECO:0000256" key="3">
    <source>
        <dbReference type="ARBA" id="ARBA00022481"/>
    </source>
</evidence>
<dbReference type="FunFam" id="1.10.287.950:FF:000001">
    <property type="entry name" value="Methyl-accepting chemotaxis sensory transducer"/>
    <property type="match status" value="1"/>
</dbReference>
<evidence type="ECO:0000256" key="9">
    <source>
        <dbReference type="ARBA" id="ARBA00029447"/>
    </source>
</evidence>
<evidence type="ECO:0000259" key="12">
    <source>
        <dbReference type="PROSITE" id="PS50111"/>
    </source>
</evidence>
<dbReference type="RefSeq" id="WP_008044807.1">
    <property type="nucleotide sequence ID" value="NZ_CH724151.1"/>
</dbReference>